<reference evidence="2 3" key="1">
    <citation type="submission" date="2016-06" db="EMBL/GenBank/DDBJ databases">
        <authorList>
            <consortium name="Pathogen Informatics"/>
        </authorList>
    </citation>
    <scope>NUCLEOTIDE SEQUENCE [LARGE SCALE GENOMIC DNA]</scope>
</reference>
<accession>A0A1D3JHX5</accession>
<organism evidence="2 3">
    <name type="scientific">Plasmodium malariae</name>
    <dbReference type="NCBI Taxonomy" id="5858"/>
    <lineage>
        <taxon>Eukaryota</taxon>
        <taxon>Sar</taxon>
        <taxon>Alveolata</taxon>
        <taxon>Apicomplexa</taxon>
        <taxon>Aconoidasida</taxon>
        <taxon>Haemosporida</taxon>
        <taxon>Plasmodiidae</taxon>
        <taxon>Plasmodium</taxon>
        <taxon>Plasmodium (Plasmodium)</taxon>
    </lineage>
</organism>
<gene>
    <name evidence="2" type="primary">PmUG01_00016900</name>
    <name evidence="2" type="ORF">PMUG01_00016900</name>
</gene>
<dbReference type="AlphaFoldDB" id="A0A1D3JHX5"/>
<name>A0A1D3JHX5_PLAMA</name>
<evidence type="ECO:0000256" key="1">
    <source>
        <dbReference type="SAM" id="Phobius"/>
    </source>
</evidence>
<proteinExistence type="predicted"/>
<dbReference type="Proteomes" id="UP000219813">
    <property type="component" value="Unassembled WGS sequence"/>
</dbReference>
<dbReference type="VEuPathDB" id="PlasmoDB:PmUG01_00016900"/>
<keyword evidence="1" id="KW-0472">Membrane</keyword>
<protein>
    <submittedName>
        <fullName evidence="2">Fam-l protein</fullName>
    </submittedName>
</protein>
<dbReference type="GeneID" id="39865625"/>
<feature type="transmembrane region" description="Helical" evidence="1">
    <location>
        <begin position="160"/>
        <end position="180"/>
    </location>
</feature>
<dbReference type="EMBL" id="FLRL01000033">
    <property type="protein sequence ID" value="SBT85924.1"/>
    <property type="molecule type" value="Genomic_DNA"/>
</dbReference>
<dbReference type="RefSeq" id="XP_028859194.1">
    <property type="nucleotide sequence ID" value="XM_029005844.1"/>
</dbReference>
<keyword evidence="1" id="KW-1133">Transmembrane helix</keyword>
<feature type="transmembrane region" description="Helical" evidence="1">
    <location>
        <begin position="259"/>
        <end position="280"/>
    </location>
</feature>
<keyword evidence="3" id="KW-1185">Reference proteome</keyword>
<evidence type="ECO:0000313" key="2">
    <source>
        <dbReference type="EMBL" id="SBT85924.1"/>
    </source>
</evidence>
<evidence type="ECO:0000313" key="3">
    <source>
        <dbReference type="Proteomes" id="UP000219813"/>
    </source>
</evidence>
<dbReference type="InterPro" id="IPR022139">
    <property type="entry name" value="Fam-L/Fam-M-like_plasmodium"/>
</dbReference>
<dbReference type="KEGG" id="pmal:PMUG01_00016900"/>
<dbReference type="Pfam" id="PF12420">
    <property type="entry name" value="DUF3671"/>
    <property type="match status" value="1"/>
</dbReference>
<keyword evidence="1" id="KW-0812">Transmembrane</keyword>
<sequence length="295" mass="34933">MKQKIKPLLFKKFSTFILLSWIYHIHIYMTTHNRSLVECYNACKKFYARNYRLLTKYKQDKVAHIADLKEKIINNGEFGKNVISNNEKGEKERKNPSCGNLSMNKNIYNHNKKNKSYIFETKNYSRLEKKIFKEIDYVDFLKNNNTINNKLYKKIIRKKYGLRIVLPLLLFFLLLTVFIIELSFGLLGKSCLLYYFGLEKSHLENLAKKEPLSTILNFLKTYKKFWEHGILGESGVVCGLCGARNTISETCILGQLIRILLYFVPFIILCITFISWIFYYHKKVKKYGKIKFSKK</sequence>